<evidence type="ECO:0000256" key="3">
    <source>
        <dbReference type="ARBA" id="ARBA00022676"/>
    </source>
</evidence>
<evidence type="ECO:0000256" key="4">
    <source>
        <dbReference type="ARBA" id="ARBA00022679"/>
    </source>
</evidence>
<dbReference type="STRING" id="44689.Q54PK0"/>
<comment type="pathway">
    <text evidence="1">Protein modification; protein glycosylation.</text>
</comment>
<proteinExistence type="inferred from homology"/>
<dbReference type="HOGENOM" id="CLU_592414_0_0_1"/>
<dbReference type="GO" id="GO:0046920">
    <property type="term" value="F:alpha-(1-&gt;3)-fucosyltransferase activity"/>
    <property type="evidence" value="ECO:0000318"/>
    <property type="project" value="GO_Central"/>
</dbReference>
<keyword evidence="5" id="KW-0812">Transmembrane</keyword>
<dbReference type="PANTHER" id="PTHR11929">
    <property type="entry name" value="ALPHA- 1,3 -FUCOSYLTRANSFERASE"/>
    <property type="match status" value="1"/>
</dbReference>
<comment type="subcellular location">
    <subcellularLocation>
        <location evidence="5">Golgi apparatus</location>
        <location evidence="5">Golgi stack membrane</location>
        <topology evidence="5">Single-pass type II membrane protein</topology>
    </subcellularLocation>
</comment>
<keyword evidence="4 5" id="KW-0808">Transferase</keyword>
<keyword evidence="5" id="KW-0333">Golgi apparatus</keyword>
<reference evidence="7 8" key="1">
    <citation type="journal article" date="2005" name="Nature">
        <title>The genome of the social amoeba Dictyostelium discoideum.</title>
        <authorList>
            <consortium name="The Dictyostelium discoideum Sequencing Consortium"/>
            <person name="Eichinger L."/>
            <person name="Pachebat J.A."/>
            <person name="Glockner G."/>
            <person name="Rajandream M.A."/>
            <person name="Sucgang R."/>
            <person name="Berriman M."/>
            <person name="Song J."/>
            <person name="Olsen R."/>
            <person name="Szafranski K."/>
            <person name="Xu Q."/>
            <person name="Tunggal B."/>
            <person name="Kummerfeld S."/>
            <person name="Madera M."/>
            <person name="Konfortov B.A."/>
            <person name="Rivero F."/>
            <person name="Bankier A.T."/>
            <person name="Lehmann R."/>
            <person name="Hamlin N."/>
            <person name="Davies R."/>
            <person name="Gaudet P."/>
            <person name="Fey P."/>
            <person name="Pilcher K."/>
            <person name="Chen G."/>
            <person name="Saunders D."/>
            <person name="Sodergren E."/>
            <person name="Davis P."/>
            <person name="Kerhornou A."/>
            <person name="Nie X."/>
            <person name="Hall N."/>
            <person name="Anjard C."/>
            <person name="Hemphill L."/>
            <person name="Bason N."/>
            <person name="Farbrother P."/>
            <person name="Desany B."/>
            <person name="Just E."/>
            <person name="Morio T."/>
            <person name="Rost R."/>
            <person name="Churcher C."/>
            <person name="Cooper J."/>
            <person name="Haydock S."/>
            <person name="van Driessche N."/>
            <person name="Cronin A."/>
            <person name="Goodhead I."/>
            <person name="Muzny D."/>
            <person name="Mourier T."/>
            <person name="Pain A."/>
            <person name="Lu M."/>
            <person name="Harper D."/>
            <person name="Lindsay R."/>
            <person name="Hauser H."/>
            <person name="James K."/>
            <person name="Quiles M."/>
            <person name="Madan Babu M."/>
            <person name="Saito T."/>
            <person name="Buchrieser C."/>
            <person name="Wardroper A."/>
            <person name="Felder M."/>
            <person name="Thangavelu M."/>
            <person name="Johnson D."/>
            <person name="Knights A."/>
            <person name="Loulseged H."/>
            <person name="Mungall K."/>
            <person name="Oliver K."/>
            <person name="Price C."/>
            <person name="Quail M.A."/>
            <person name="Urushihara H."/>
            <person name="Hernandez J."/>
            <person name="Rabbinowitsch E."/>
            <person name="Steffen D."/>
            <person name="Sanders M."/>
            <person name="Ma J."/>
            <person name="Kohara Y."/>
            <person name="Sharp S."/>
            <person name="Simmonds M."/>
            <person name="Spiegler S."/>
            <person name="Tivey A."/>
            <person name="Sugano S."/>
            <person name="White B."/>
            <person name="Walker D."/>
            <person name="Woodward J."/>
            <person name="Winckler T."/>
            <person name="Tanaka Y."/>
            <person name="Shaulsky G."/>
            <person name="Schleicher M."/>
            <person name="Weinstock G."/>
            <person name="Rosenthal A."/>
            <person name="Cox E.C."/>
            <person name="Chisholm R.L."/>
            <person name="Gibbs R."/>
            <person name="Loomis W.F."/>
            <person name="Platzer M."/>
            <person name="Kay R.R."/>
            <person name="Williams J."/>
            <person name="Dear P.H."/>
            <person name="Noegel A.A."/>
            <person name="Barrell B."/>
            <person name="Kuspa A."/>
        </authorList>
    </citation>
    <scope>NUCLEOTIDE SEQUENCE [LARGE SCALE GENOMIC DNA]</scope>
    <source>
        <strain evidence="7 8">AX4</strain>
    </source>
</reference>
<dbReference type="FunCoup" id="Q54PK0">
    <property type="interactions" value="4"/>
</dbReference>
<dbReference type="GO" id="GO:0032580">
    <property type="term" value="C:Golgi cisterna membrane"/>
    <property type="evidence" value="ECO:0007669"/>
    <property type="project" value="UniProtKB-SubCell"/>
</dbReference>
<dbReference type="Reactome" id="R-DDI-9037629">
    <property type="pathway name" value="Lewis blood group biosynthesis"/>
</dbReference>
<comment type="similarity">
    <text evidence="2 5">Belongs to the glycosyltransferase 10 family.</text>
</comment>
<keyword evidence="8" id="KW-1185">Reference proteome</keyword>
<comment type="caution">
    <text evidence="7">The sequence shown here is derived from an EMBL/GenBank/DDBJ whole genome shotgun (WGS) entry which is preliminary data.</text>
</comment>
<dbReference type="Reactome" id="R-DDI-975578">
    <property type="pathway name" value="Reactions specific to the complex N-glycan synthesis pathway"/>
</dbReference>
<organism evidence="7 8">
    <name type="scientific">Dictyostelium discoideum</name>
    <name type="common">Social amoeba</name>
    <dbReference type="NCBI Taxonomy" id="44689"/>
    <lineage>
        <taxon>Eukaryota</taxon>
        <taxon>Amoebozoa</taxon>
        <taxon>Evosea</taxon>
        <taxon>Eumycetozoa</taxon>
        <taxon>Dictyostelia</taxon>
        <taxon>Dictyosteliales</taxon>
        <taxon>Dictyosteliaceae</taxon>
        <taxon>Dictyostelium</taxon>
    </lineage>
</organism>
<dbReference type="eggNOG" id="KOG2619">
    <property type="taxonomic scope" value="Eukaryota"/>
</dbReference>
<evidence type="ECO:0000256" key="1">
    <source>
        <dbReference type="ARBA" id="ARBA00004922"/>
    </source>
</evidence>
<protein>
    <recommendedName>
        <fullName evidence="5">Fucosyltransferase</fullName>
        <ecNumber evidence="5">2.4.1.-</ecNumber>
    </recommendedName>
</protein>
<dbReference type="PhylomeDB" id="Q54PK0"/>
<evidence type="ECO:0000256" key="2">
    <source>
        <dbReference type="ARBA" id="ARBA00008919"/>
    </source>
</evidence>
<keyword evidence="5" id="KW-0472">Membrane</keyword>
<dbReference type="FunFam" id="3.40.50.11660:FF:000016">
    <property type="entry name" value="4-galactosyl-N-acetylglucosaminide 3-alpha-L-fucosyltransferase"/>
    <property type="match status" value="1"/>
</dbReference>
<evidence type="ECO:0000313" key="8">
    <source>
        <dbReference type="Proteomes" id="UP000002195"/>
    </source>
</evidence>
<dbReference type="UniPathway" id="UPA00378"/>
<name>Q54PK0_DICDI</name>
<dbReference type="RefSeq" id="XP_638532.1">
    <property type="nucleotide sequence ID" value="XM_633440.1"/>
</dbReference>
<dbReference type="SUPFAM" id="SSF53756">
    <property type="entry name" value="UDP-Glycosyltransferase/glycogen phosphorylase"/>
    <property type="match status" value="1"/>
</dbReference>
<feature type="transmembrane region" description="Helical" evidence="5">
    <location>
        <begin position="12"/>
        <end position="28"/>
    </location>
</feature>
<keyword evidence="3 5" id="KW-0328">Glycosyltransferase</keyword>
<feature type="domain" description="Fucosyltransferase C-terminal" evidence="6">
    <location>
        <begin position="258"/>
        <end position="403"/>
    </location>
</feature>
<gene>
    <name evidence="7" type="primary">fut6</name>
    <name evidence="7" type="ORF">DDB_G0284503</name>
</gene>
<dbReference type="dictyBase" id="DDB_G0284503">
    <property type="gene designation" value="fut6"/>
</dbReference>
<dbReference type="Proteomes" id="UP000002195">
    <property type="component" value="Unassembled WGS sequence"/>
</dbReference>
<dbReference type="KEGG" id="ddi:DDB_G0284503"/>
<dbReference type="EC" id="2.4.1.-" evidence="5"/>
<keyword evidence="5" id="KW-1133">Transmembrane helix</keyword>
<accession>Q54PK0</accession>
<sequence>MKNFASPLKKVFILCFILTIIIIGYNIINESIEFTDVFYFQQSKSFEQTRDPNQVETIYTKYNVDGDDTTKNYLYEGEHVIENYKSLNISSEYLVLFNYIGYFEYRIPNDAAFKCQGLDDNFYYVVPLDNSTANIGHQLPPPSHPPVDMEIYFDIKNSFQMIDDSSPNHVPRMLITLEPPPFRGCEFEKSCVESFNFKLSFESKSDVRLGFDSKISPFEEFRKLPLSLILETQNQFKNDYEQRKLNNSLLAHQTSFPMIDWFCSNCETQSNRIEYVKELMKYMVVDSYGNCLKNMPTPDYLARRSVDPFTRKRLFITKYKFTIVFENSLCKDYVSEKVLDALSAGSVPIFMAHPSTIKYLPYQSYIYVGDFDSAEELANHLKYLGENDIEYNKFHAWRSNETAIDQWKGVNNYPNKPGFKLLELQCPILRHFLRLKTGKIHLKNLKYKPFDEVCLPSTYFKVK</sequence>
<evidence type="ECO:0000256" key="5">
    <source>
        <dbReference type="RuleBase" id="RU003832"/>
    </source>
</evidence>
<dbReference type="InterPro" id="IPR001503">
    <property type="entry name" value="Glyco_trans_10"/>
</dbReference>
<dbReference type="Gene3D" id="3.40.50.11660">
    <property type="entry name" value="Glycosyl transferase family 10, C-terminal domain"/>
    <property type="match status" value="1"/>
</dbReference>
<evidence type="ECO:0000259" key="6">
    <source>
        <dbReference type="Pfam" id="PF00852"/>
    </source>
</evidence>
<dbReference type="InParanoid" id="Q54PK0"/>
<dbReference type="InterPro" id="IPR038577">
    <property type="entry name" value="GT10-like_C_sf"/>
</dbReference>
<dbReference type="GeneID" id="8624625"/>
<dbReference type="PaxDb" id="44689-DDB0231838"/>
<evidence type="ECO:0000313" key="7">
    <source>
        <dbReference type="EMBL" id="EAL65178.1"/>
    </source>
</evidence>
<dbReference type="EMBL" id="AAFI02000066">
    <property type="protein sequence ID" value="EAL65178.1"/>
    <property type="molecule type" value="Genomic_DNA"/>
</dbReference>
<dbReference type="Pfam" id="PF00852">
    <property type="entry name" value="Glyco_transf_10"/>
    <property type="match status" value="1"/>
</dbReference>
<dbReference type="AlphaFoldDB" id="Q54PK0"/>
<dbReference type="InterPro" id="IPR055270">
    <property type="entry name" value="Glyco_tran_10_C"/>
</dbReference>
<dbReference type="PANTHER" id="PTHR11929:SF194">
    <property type="entry name" value="ALPHA-(1,3)-FUCOSYLTRANSFERASE 10"/>
    <property type="match status" value="1"/>
</dbReference>
<dbReference type="VEuPathDB" id="AmoebaDB:DDB_G0284503"/>